<dbReference type="EMBL" id="JACKVC010000010">
    <property type="protein sequence ID" value="MCV7388073.1"/>
    <property type="molecule type" value="Genomic_DNA"/>
</dbReference>
<dbReference type="AlphaFoldDB" id="A0AAW5T066"/>
<protein>
    <submittedName>
        <fullName evidence="1">Uncharacterized protein</fullName>
    </submittedName>
</protein>
<comment type="caution">
    <text evidence="1">The sequence shown here is derived from an EMBL/GenBank/DDBJ whole genome shotgun (WGS) entry which is preliminary data.</text>
</comment>
<sequence length="169" mass="17695">MWIVLIIGDRRGALPTIMAEADKETLIDGGDNFRAADAGDYAHPAGPRGTAAVETDKGGCSRGYLQGSVATLATDAPLHGVFGDATAGPSVRLINATADETIRPQSVCGTEQFLIVTSGSLTIDTAEYRSGDMRVQRADEPMPELVAGPDGCELTLVIADRRHQPVESG</sequence>
<proteinExistence type="predicted"/>
<dbReference type="RefSeq" id="WP_083146964.1">
    <property type="nucleotide sequence ID" value="NZ_JACKVC010000010.1"/>
</dbReference>
<gene>
    <name evidence="1" type="ORF">H5P34_08440</name>
</gene>
<evidence type="ECO:0000313" key="2">
    <source>
        <dbReference type="Proteomes" id="UP001141659"/>
    </source>
</evidence>
<evidence type="ECO:0000313" key="1">
    <source>
        <dbReference type="EMBL" id="MCV7388073.1"/>
    </source>
</evidence>
<accession>A0AAW5T066</accession>
<reference evidence="1" key="1">
    <citation type="submission" date="2020-07" db="EMBL/GenBank/DDBJ databases">
        <authorList>
            <person name="Pettersson B.M.F."/>
            <person name="Behra P.R.K."/>
            <person name="Ramesh M."/>
            <person name="Das S."/>
            <person name="Dasgupta S."/>
            <person name="Kirsebom L.A."/>
        </authorList>
    </citation>
    <scope>NUCLEOTIDE SEQUENCE</scope>
    <source>
        <strain evidence="1">DSM 44242</strain>
    </source>
</reference>
<dbReference type="Proteomes" id="UP001141659">
    <property type="component" value="Unassembled WGS sequence"/>
</dbReference>
<name>A0AAW5T066_9MYCO</name>
<reference evidence="1" key="2">
    <citation type="journal article" date="2022" name="BMC Genomics">
        <title>Comparative genome analysis of mycobacteria focusing on tRNA and non-coding RNA.</title>
        <authorList>
            <person name="Behra P.R.K."/>
            <person name="Pettersson B.M.F."/>
            <person name="Ramesh M."/>
            <person name="Das S."/>
            <person name="Dasgupta S."/>
            <person name="Kirsebom L.A."/>
        </authorList>
    </citation>
    <scope>NUCLEOTIDE SEQUENCE</scope>
    <source>
        <strain evidence="1">DSM 44242</strain>
    </source>
</reference>
<organism evidence="1 2">
    <name type="scientific">Mycolicibacterium porcinum</name>
    <dbReference type="NCBI Taxonomy" id="39693"/>
    <lineage>
        <taxon>Bacteria</taxon>
        <taxon>Bacillati</taxon>
        <taxon>Actinomycetota</taxon>
        <taxon>Actinomycetes</taxon>
        <taxon>Mycobacteriales</taxon>
        <taxon>Mycobacteriaceae</taxon>
        <taxon>Mycolicibacterium</taxon>
    </lineage>
</organism>